<dbReference type="GO" id="GO:0032259">
    <property type="term" value="P:methylation"/>
    <property type="evidence" value="ECO:0007669"/>
    <property type="project" value="UniProtKB-KW"/>
</dbReference>
<evidence type="ECO:0000313" key="3">
    <source>
        <dbReference type="Proteomes" id="UP001596066"/>
    </source>
</evidence>
<name>A0ABW0VMQ7_9ACTN</name>
<keyword evidence="2" id="KW-0489">Methyltransferase</keyword>
<keyword evidence="2" id="KW-0808">Transferase</keyword>
<dbReference type="InterPro" id="IPR029063">
    <property type="entry name" value="SAM-dependent_MTases_sf"/>
</dbReference>
<comment type="caution">
    <text evidence="2">The sequence shown here is derived from an EMBL/GenBank/DDBJ whole genome shotgun (WGS) entry which is preliminary data.</text>
</comment>
<protein>
    <submittedName>
        <fullName evidence="2">Class I SAM-dependent methyltransferase</fullName>
        <ecNumber evidence="2">2.1.-.-</ecNumber>
    </submittedName>
</protein>
<evidence type="ECO:0000256" key="1">
    <source>
        <dbReference type="SAM" id="MobiDB-lite"/>
    </source>
</evidence>
<dbReference type="EC" id="2.1.-.-" evidence="2"/>
<evidence type="ECO:0000313" key="2">
    <source>
        <dbReference type="EMBL" id="MFC5646149.1"/>
    </source>
</evidence>
<reference evidence="3" key="1">
    <citation type="journal article" date="2019" name="Int. J. Syst. Evol. Microbiol.">
        <title>The Global Catalogue of Microorganisms (GCM) 10K type strain sequencing project: providing services to taxonomists for standard genome sequencing and annotation.</title>
        <authorList>
            <consortium name="The Broad Institute Genomics Platform"/>
            <consortium name="The Broad Institute Genome Sequencing Center for Infectious Disease"/>
            <person name="Wu L."/>
            <person name="Ma J."/>
        </authorList>
    </citation>
    <scope>NUCLEOTIDE SEQUENCE [LARGE SCALE GENOMIC DNA]</scope>
    <source>
        <strain evidence="3">CGMCC 4.1622</strain>
    </source>
</reference>
<dbReference type="RefSeq" id="WP_346140632.1">
    <property type="nucleotide sequence ID" value="NZ_BAAAUA010000001.1"/>
</dbReference>
<feature type="region of interest" description="Disordered" evidence="1">
    <location>
        <begin position="238"/>
        <end position="279"/>
    </location>
</feature>
<dbReference type="GO" id="GO:0008168">
    <property type="term" value="F:methyltransferase activity"/>
    <property type="evidence" value="ECO:0007669"/>
    <property type="project" value="UniProtKB-KW"/>
</dbReference>
<dbReference type="EMBL" id="JBHSOC010000091">
    <property type="protein sequence ID" value="MFC5646149.1"/>
    <property type="molecule type" value="Genomic_DNA"/>
</dbReference>
<dbReference type="Proteomes" id="UP001596066">
    <property type="component" value="Unassembled WGS sequence"/>
</dbReference>
<proteinExistence type="predicted"/>
<accession>A0ABW0VMQ7</accession>
<dbReference type="Gene3D" id="3.40.50.150">
    <property type="entry name" value="Vaccinia Virus protein VP39"/>
    <property type="match status" value="1"/>
</dbReference>
<sequence length="279" mass="29816">MSHPPTLITSRPLDEYCRLFGLTRSSLGTLPGPVLDCPGGAAGLVAEARALGCQVIAADPLYALPAPDRTALARAGRAAIATAAGTDPGRYLPGGHAHRPEKYLRSWDRAHRLFAADSAAHPDRYIAAALPRLPFAEGTFALTLSSYLLFAYPELFSADDQLAALLELVRVTAPEGEVRVHPLYDGSGRRCPHLPELRAILGAHRISTEIRRVAPSDPAGRPHRILILRAVNRRSSRLRTPAGIHRTTAQPARRTDARALSPQPSTRAAGTSAADAPTP</sequence>
<keyword evidence="3" id="KW-1185">Reference proteome</keyword>
<gene>
    <name evidence="2" type="ORF">ACFPZF_32970</name>
</gene>
<organism evidence="2 3">
    <name type="scientific">Kitasatospora cinereorecta</name>
    <dbReference type="NCBI Taxonomy" id="285560"/>
    <lineage>
        <taxon>Bacteria</taxon>
        <taxon>Bacillati</taxon>
        <taxon>Actinomycetota</taxon>
        <taxon>Actinomycetes</taxon>
        <taxon>Kitasatosporales</taxon>
        <taxon>Streptomycetaceae</taxon>
        <taxon>Kitasatospora</taxon>
    </lineage>
</organism>